<organism evidence="5 6">
    <name type="scientific">Acidaminococcus intestini</name>
    <dbReference type="NCBI Taxonomy" id="187327"/>
    <lineage>
        <taxon>Bacteria</taxon>
        <taxon>Bacillati</taxon>
        <taxon>Bacillota</taxon>
        <taxon>Negativicutes</taxon>
        <taxon>Acidaminococcales</taxon>
        <taxon>Acidaminococcaceae</taxon>
        <taxon>Acidaminococcus</taxon>
    </lineage>
</organism>
<evidence type="ECO:0000313" key="5">
    <source>
        <dbReference type="EMBL" id="MBS5520183.1"/>
    </source>
</evidence>
<dbReference type="PANTHER" id="PTHR43537">
    <property type="entry name" value="TRANSCRIPTIONAL REGULATOR, GNTR FAMILY"/>
    <property type="match status" value="1"/>
</dbReference>
<gene>
    <name evidence="5" type="ORF">KHX13_07655</name>
</gene>
<dbReference type="GO" id="GO:0003677">
    <property type="term" value="F:DNA binding"/>
    <property type="evidence" value="ECO:0007669"/>
    <property type="project" value="UniProtKB-KW"/>
</dbReference>
<dbReference type="Proteomes" id="UP000754226">
    <property type="component" value="Unassembled WGS sequence"/>
</dbReference>
<dbReference type="SUPFAM" id="SSF48008">
    <property type="entry name" value="GntR ligand-binding domain-like"/>
    <property type="match status" value="1"/>
</dbReference>
<dbReference type="Pfam" id="PF00392">
    <property type="entry name" value="GntR"/>
    <property type="match status" value="1"/>
</dbReference>
<feature type="domain" description="HTH gntR-type" evidence="4">
    <location>
        <begin position="12"/>
        <end position="79"/>
    </location>
</feature>
<dbReference type="InterPro" id="IPR036388">
    <property type="entry name" value="WH-like_DNA-bd_sf"/>
</dbReference>
<proteinExistence type="predicted"/>
<evidence type="ECO:0000256" key="3">
    <source>
        <dbReference type="ARBA" id="ARBA00023163"/>
    </source>
</evidence>
<evidence type="ECO:0000256" key="1">
    <source>
        <dbReference type="ARBA" id="ARBA00023015"/>
    </source>
</evidence>
<evidence type="ECO:0000313" key="6">
    <source>
        <dbReference type="Proteomes" id="UP000754226"/>
    </source>
</evidence>
<accession>A0A943EHZ1</accession>
<dbReference type="Pfam" id="PF07729">
    <property type="entry name" value="FCD"/>
    <property type="match status" value="1"/>
</dbReference>
<dbReference type="PANTHER" id="PTHR43537:SF24">
    <property type="entry name" value="GLUCONATE OPERON TRANSCRIPTIONAL REPRESSOR"/>
    <property type="match status" value="1"/>
</dbReference>
<keyword evidence="2" id="KW-0238">DNA-binding</keyword>
<dbReference type="InterPro" id="IPR000524">
    <property type="entry name" value="Tscrpt_reg_HTH_GntR"/>
</dbReference>
<dbReference type="InterPro" id="IPR011711">
    <property type="entry name" value="GntR_C"/>
</dbReference>
<dbReference type="SUPFAM" id="SSF46785">
    <property type="entry name" value="Winged helix' DNA-binding domain"/>
    <property type="match status" value="1"/>
</dbReference>
<evidence type="ECO:0000259" key="4">
    <source>
        <dbReference type="PROSITE" id="PS50949"/>
    </source>
</evidence>
<keyword evidence="3" id="KW-0804">Transcription</keyword>
<dbReference type="EMBL" id="JAGZCZ010000009">
    <property type="protein sequence ID" value="MBS5520183.1"/>
    <property type="molecule type" value="Genomic_DNA"/>
</dbReference>
<name>A0A943EHZ1_9FIRM</name>
<dbReference type="AlphaFoldDB" id="A0A943EHZ1"/>
<sequence length="215" mass="24796">MSGKEGSAMKEPSLKEKVRNAILEGIFSGEYQPGDILNEKSLIEKYECSKSPVREALMTLCNERVLRNMPRYGYEVTRLTMDDINEMLEFRLYLEHGIVSRVIKSLTEPQIAALEPLNELCLRDDLPPRKHWECNMDFHKALLRLGRNAYADEQLSACMSRMSRAYAQFRWGMDSGVLHVSDDCKHHKDILKALRDHDADALFDALDKDLRDFSV</sequence>
<evidence type="ECO:0000256" key="2">
    <source>
        <dbReference type="ARBA" id="ARBA00023125"/>
    </source>
</evidence>
<dbReference type="InterPro" id="IPR036390">
    <property type="entry name" value="WH_DNA-bd_sf"/>
</dbReference>
<dbReference type="Gene3D" id="1.10.10.10">
    <property type="entry name" value="Winged helix-like DNA-binding domain superfamily/Winged helix DNA-binding domain"/>
    <property type="match status" value="1"/>
</dbReference>
<dbReference type="Gene3D" id="1.20.120.530">
    <property type="entry name" value="GntR ligand-binding domain-like"/>
    <property type="match status" value="1"/>
</dbReference>
<dbReference type="GO" id="GO:0003700">
    <property type="term" value="F:DNA-binding transcription factor activity"/>
    <property type="evidence" value="ECO:0007669"/>
    <property type="project" value="InterPro"/>
</dbReference>
<comment type="caution">
    <text evidence="5">The sequence shown here is derived from an EMBL/GenBank/DDBJ whole genome shotgun (WGS) entry which is preliminary data.</text>
</comment>
<dbReference type="CDD" id="cd07377">
    <property type="entry name" value="WHTH_GntR"/>
    <property type="match status" value="1"/>
</dbReference>
<reference evidence="5" key="1">
    <citation type="submission" date="2021-02" db="EMBL/GenBank/DDBJ databases">
        <title>Infant gut strain persistence is associated with maternal origin, phylogeny, and functional potential including surface adhesion and iron acquisition.</title>
        <authorList>
            <person name="Lou Y.C."/>
        </authorList>
    </citation>
    <scope>NUCLEOTIDE SEQUENCE</scope>
    <source>
        <strain evidence="5">L3_106_000M1_dasL3_106_000M1_concoct_15</strain>
    </source>
</reference>
<dbReference type="SMART" id="SM00895">
    <property type="entry name" value="FCD"/>
    <property type="match status" value="1"/>
</dbReference>
<keyword evidence="1" id="KW-0805">Transcription regulation</keyword>
<dbReference type="InterPro" id="IPR008920">
    <property type="entry name" value="TF_FadR/GntR_C"/>
</dbReference>
<dbReference type="SMART" id="SM00345">
    <property type="entry name" value="HTH_GNTR"/>
    <property type="match status" value="1"/>
</dbReference>
<dbReference type="PROSITE" id="PS50949">
    <property type="entry name" value="HTH_GNTR"/>
    <property type="match status" value="1"/>
</dbReference>
<protein>
    <submittedName>
        <fullName evidence="5">GntR family transcriptional regulator</fullName>
    </submittedName>
</protein>